<dbReference type="SUPFAM" id="SSF55729">
    <property type="entry name" value="Acyl-CoA N-acyltransferases (Nat)"/>
    <property type="match status" value="1"/>
</dbReference>
<comment type="caution">
    <text evidence="2">The sequence shown here is derived from an EMBL/GenBank/DDBJ whole genome shotgun (WGS) entry which is preliminary data.</text>
</comment>
<dbReference type="EMBL" id="QPFP01000597">
    <property type="protein sequence ID" value="TEB05177.1"/>
    <property type="molecule type" value="Genomic_DNA"/>
</dbReference>
<evidence type="ECO:0000313" key="2">
    <source>
        <dbReference type="EMBL" id="TEB05177.1"/>
    </source>
</evidence>
<protein>
    <recommendedName>
        <fullName evidence="4">N-acetyltransferase domain-containing protein</fullName>
    </recommendedName>
</protein>
<sequence length="259" mass="28874">MSILAGGQYYPLWINTQTEEPFLRLKKHKNVIITPPRSSDAPTLCTLLNHPSINEWTDIPTLPYHLEQATEYLQKAKQTSDETLGRLREAQSQSKSEPITVNACPVECIREVGPDGTTALIGGIWCKRCDKGEFLGPQGPKVIEWEHREEFREENEALELGDPEIVWTIKVFLSPSHHGRGIMNRRDKHDPVRVACSAHGCSTAACISPGRQPRRRQSLPEDRIPVLVLESQPSGSAGDEKECKCSGMGRDVATDLDVT</sequence>
<evidence type="ECO:0000313" key="3">
    <source>
        <dbReference type="Proteomes" id="UP000298030"/>
    </source>
</evidence>
<reference evidence="2 3" key="1">
    <citation type="journal article" date="2019" name="Nat. Ecol. Evol.">
        <title>Megaphylogeny resolves global patterns of mushroom evolution.</title>
        <authorList>
            <person name="Varga T."/>
            <person name="Krizsan K."/>
            <person name="Foldi C."/>
            <person name="Dima B."/>
            <person name="Sanchez-Garcia M."/>
            <person name="Sanchez-Ramirez S."/>
            <person name="Szollosi G.J."/>
            <person name="Szarkandi J.G."/>
            <person name="Papp V."/>
            <person name="Albert L."/>
            <person name="Andreopoulos W."/>
            <person name="Angelini C."/>
            <person name="Antonin V."/>
            <person name="Barry K.W."/>
            <person name="Bougher N.L."/>
            <person name="Buchanan P."/>
            <person name="Buyck B."/>
            <person name="Bense V."/>
            <person name="Catcheside P."/>
            <person name="Chovatia M."/>
            <person name="Cooper J."/>
            <person name="Damon W."/>
            <person name="Desjardin D."/>
            <person name="Finy P."/>
            <person name="Geml J."/>
            <person name="Haridas S."/>
            <person name="Hughes K."/>
            <person name="Justo A."/>
            <person name="Karasinski D."/>
            <person name="Kautmanova I."/>
            <person name="Kiss B."/>
            <person name="Kocsube S."/>
            <person name="Kotiranta H."/>
            <person name="LaButti K.M."/>
            <person name="Lechner B.E."/>
            <person name="Liimatainen K."/>
            <person name="Lipzen A."/>
            <person name="Lukacs Z."/>
            <person name="Mihaltcheva S."/>
            <person name="Morgado L.N."/>
            <person name="Niskanen T."/>
            <person name="Noordeloos M.E."/>
            <person name="Ohm R.A."/>
            <person name="Ortiz-Santana B."/>
            <person name="Ovrebo C."/>
            <person name="Racz N."/>
            <person name="Riley R."/>
            <person name="Savchenko A."/>
            <person name="Shiryaev A."/>
            <person name="Soop K."/>
            <person name="Spirin V."/>
            <person name="Szebenyi C."/>
            <person name="Tomsovsky M."/>
            <person name="Tulloss R.E."/>
            <person name="Uehling J."/>
            <person name="Grigoriev I.V."/>
            <person name="Vagvolgyi C."/>
            <person name="Papp T."/>
            <person name="Martin F.M."/>
            <person name="Miettinen O."/>
            <person name="Hibbett D.S."/>
            <person name="Nagy L.G."/>
        </authorList>
    </citation>
    <scope>NUCLEOTIDE SEQUENCE [LARGE SCALE GENOMIC DNA]</scope>
    <source>
        <strain evidence="2 3">FP101781</strain>
    </source>
</reference>
<dbReference type="Gene3D" id="3.40.630.30">
    <property type="match status" value="1"/>
</dbReference>
<gene>
    <name evidence="2" type="ORF">FA13DRAFT_1196971</name>
</gene>
<name>A0A4Y7R8R1_COPMI</name>
<proteinExistence type="predicted"/>
<dbReference type="InterPro" id="IPR016181">
    <property type="entry name" value="Acyl_CoA_acyltransferase"/>
</dbReference>
<evidence type="ECO:0008006" key="4">
    <source>
        <dbReference type="Google" id="ProtNLM"/>
    </source>
</evidence>
<evidence type="ECO:0000256" key="1">
    <source>
        <dbReference type="SAM" id="MobiDB-lite"/>
    </source>
</evidence>
<keyword evidence="3" id="KW-1185">Reference proteome</keyword>
<organism evidence="2 3">
    <name type="scientific">Coprinellus micaceus</name>
    <name type="common">Glistening ink-cap mushroom</name>
    <name type="synonym">Coprinus micaceus</name>
    <dbReference type="NCBI Taxonomy" id="71717"/>
    <lineage>
        <taxon>Eukaryota</taxon>
        <taxon>Fungi</taxon>
        <taxon>Dikarya</taxon>
        <taxon>Basidiomycota</taxon>
        <taxon>Agaricomycotina</taxon>
        <taxon>Agaricomycetes</taxon>
        <taxon>Agaricomycetidae</taxon>
        <taxon>Agaricales</taxon>
        <taxon>Agaricineae</taxon>
        <taxon>Psathyrellaceae</taxon>
        <taxon>Coprinellus</taxon>
    </lineage>
</organism>
<dbReference type="AlphaFoldDB" id="A0A4Y7R8R1"/>
<dbReference type="Proteomes" id="UP000298030">
    <property type="component" value="Unassembled WGS sequence"/>
</dbReference>
<feature type="region of interest" description="Disordered" evidence="1">
    <location>
        <begin position="210"/>
        <end position="259"/>
    </location>
</feature>
<dbReference type="STRING" id="71717.A0A4Y7R8R1"/>
<dbReference type="OrthoDB" id="630895at2759"/>
<accession>A0A4Y7R8R1</accession>